<sequence>VQGRLQGVAVDGGHPGVEHAGAIQLAENGHDPAGAVHILDMVLLGVGGHLAQLRHLTREAVDIGHGEIDLGLLGGGQQVQDGVGGAAHGDIQGHGVLERRLGADGTRQQVRLVALVDPLGQFDDAMTRGLEQAAAVGVGGNHGAIARQCQAQRFHQAVHGVGGEHAGTGAAGGTSAALHLGEGLVIDAVVGCHDHGIHQVEAVVEQLGLARLHGAAGDEDHRDVQAHGGVEHPGGELVAVGDAHQGVGAVGVDHVL</sequence>
<evidence type="ECO:0000313" key="2">
    <source>
        <dbReference type="Proteomes" id="UP000050378"/>
    </source>
</evidence>
<proteinExistence type="predicted"/>
<dbReference type="AlphaFoldDB" id="A0A0P7DEN1"/>
<comment type="caution">
    <text evidence="1">The sequence shown here is derived from an EMBL/GenBank/DDBJ whole genome shotgun (WGS) entry which is preliminary data.</text>
</comment>
<gene>
    <name evidence="1" type="ORF">AOG27_20920</name>
</gene>
<reference evidence="1 2" key="1">
    <citation type="submission" date="2015-09" db="EMBL/GenBank/DDBJ databases">
        <title>Draft Genome Sequence of Pseudoalteromonas lipolytica UCD-48B.</title>
        <authorList>
            <person name="Krusor M."/>
            <person name="Coil D.A."/>
            <person name="Lang J.M."/>
            <person name="Eisen J.A."/>
            <person name="Alexiev A."/>
        </authorList>
    </citation>
    <scope>NUCLEOTIDE SEQUENCE [LARGE SCALE GENOMIC DNA]</scope>
    <source>
        <strain evidence="1 2">UCD-48B</strain>
    </source>
</reference>
<feature type="non-terminal residue" evidence="1">
    <location>
        <position position="1"/>
    </location>
</feature>
<dbReference type="EMBL" id="LJTC01000037">
    <property type="protein sequence ID" value="KPM74790.1"/>
    <property type="molecule type" value="Genomic_DNA"/>
</dbReference>
<evidence type="ECO:0000313" key="1">
    <source>
        <dbReference type="EMBL" id="KPM74790.1"/>
    </source>
</evidence>
<name>A0A0P7DEN1_9GAMM</name>
<feature type="non-terminal residue" evidence="1">
    <location>
        <position position="256"/>
    </location>
</feature>
<accession>A0A0P7DEN1</accession>
<dbReference type="Proteomes" id="UP000050378">
    <property type="component" value="Unassembled WGS sequence"/>
</dbReference>
<organism evidence="1 2">
    <name type="scientific">Pseudoalteromonas lipolytica</name>
    <dbReference type="NCBI Taxonomy" id="570156"/>
    <lineage>
        <taxon>Bacteria</taxon>
        <taxon>Pseudomonadati</taxon>
        <taxon>Pseudomonadota</taxon>
        <taxon>Gammaproteobacteria</taxon>
        <taxon>Alteromonadales</taxon>
        <taxon>Pseudoalteromonadaceae</taxon>
        <taxon>Pseudoalteromonas</taxon>
    </lineage>
</organism>
<dbReference type="PATRIC" id="fig|570156.3.peg.2721"/>
<protein>
    <submittedName>
        <fullName evidence="1">Uncharacterized protein</fullName>
    </submittedName>
</protein>